<accession>A0ABS5A3G5</accession>
<dbReference type="EMBL" id="JAGIOP010000003">
    <property type="protein sequence ID" value="MBP2456305.1"/>
    <property type="molecule type" value="Genomic_DNA"/>
</dbReference>
<dbReference type="InterPro" id="IPR025734">
    <property type="entry name" value="EspG"/>
</dbReference>
<reference evidence="5 6" key="1">
    <citation type="submission" date="2021-03" db="EMBL/GenBank/DDBJ databases">
        <title>Sequencing the genomes of 1000 actinobacteria strains.</title>
        <authorList>
            <person name="Klenk H.-P."/>
        </authorList>
    </citation>
    <scope>NUCLEOTIDE SEQUENCE [LARGE SCALE GENOMIC DNA]</scope>
    <source>
        <strain evidence="5 6">DSM 46713</strain>
    </source>
</reference>
<evidence type="ECO:0000256" key="3">
    <source>
        <dbReference type="ARBA" id="ARBA00022490"/>
    </source>
</evidence>
<comment type="subcellular location">
    <subcellularLocation>
        <location evidence="1">Cytoplasm</location>
    </subcellularLocation>
</comment>
<organism evidence="5 6">
    <name type="scientific">Mycolicibacterium lutetiense</name>
    <dbReference type="NCBI Taxonomy" id="1641992"/>
    <lineage>
        <taxon>Bacteria</taxon>
        <taxon>Bacillati</taxon>
        <taxon>Actinomycetota</taxon>
        <taxon>Actinomycetes</taxon>
        <taxon>Mycobacteriales</taxon>
        <taxon>Mycobacteriaceae</taxon>
        <taxon>Mycolicibacterium</taxon>
    </lineage>
</organism>
<evidence type="ECO:0000313" key="6">
    <source>
        <dbReference type="Proteomes" id="UP000694460"/>
    </source>
</evidence>
<evidence type="ECO:0000256" key="1">
    <source>
        <dbReference type="ARBA" id="ARBA00004496"/>
    </source>
</evidence>
<evidence type="ECO:0000313" key="5">
    <source>
        <dbReference type="EMBL" id="MBP2456305.1"/>
    </source>
</evidence>
<dbReference type="Proteomes" id="UP000694460">
    <property type="component" value="Unassembled WGS sequence"/>
</dbReference>
<comment type="caution">
    <text evidence="5">The sequence shown here is derived from an EMBL/GenBank/DDBJ whole genome shotgun (WGS) entry which is preliminary data.</text>
</comment>
<keyword evidence="4" id="KW-0143">Chaperone</keyword>
<evidence type="ECO:0000256" key="2">
    <source>
        <dbReference type="ARBA" id="ARBA00006411"/>
    </source>
</evidence>
<dbReference type="Pfam" id="PF14011">
    <property type="entry name" value="ESX-1_EspG"/>
    <property type="match status" value="1"/>
</dbReference>
<evidence type="ECO:0008006" key="7">
    <source>
        <dbReference type="Google" id="ProtNLM"/>
    </source>
</evidence>
<protein>
    <recommendedName>
        <fullName evidence="7">ESX secretion-associated protein EspG</fullName>
    </recommendedName>
</protein>
<evidence type="ECO:0000256" key="4">
    <source>
        <dbReference type="ARBA" id="ARBA00023186"/>
    </source>
</evidence>
<proteinExistence type="inferred from homology"/>
<keyword evidence="3" id="KW-0963">Cytoplasm</keyword>
<keyword evidence="6" id="KW-1185">Reference proteome</keyword>
<name>A0ABS5A3G5_9MYCO</name>
<sequence length="277" mass="30413">MEVLQQAGIWTEAGLDCDVEQWMVTLARPDIRVDVEVDVPSVMSARLLGPAPVFRPSHDEATIRQNSTAAIAAYEELQRWRADQPAKRVATLCRRDGIWVAAARMWQPGATSSDGQEHDELDEIVVSLVGDQPIATTVAELLGSAEPAVFEGMSIQSSVLNDVVGQWQHDPETNIVALLVNHGLTVEQARIVEAFADRSAVRSTVTAMQMRPGRGDWAELTMTIADTIYGRVVRSETGSGADLWTLMMPGNERRIRTAFDGVMESLPSGQGWPDYTR</sequence>
<gene>
    <name evidence="5" type="ORF">JOF57_006281</name>
</gene>
<comment type="similarity">
    <text evidence="2">Belongs to the EspG family.</text>
</comment>